<accession>A0ABX7VPQ0</accession>
<gene>
    <name evidence="1" type="ORF">ERJ70_06065</name>
</gene>
<dbReference type="Proteomes" id="UP000665043">
    <property type="component" value="Chromosome"/>
</dbReference>
<evidence type="ECO:0000313" key="2">
    <source>
        <dbReference type="Proteomes" id="UP000665043"/>
    </source>
</evidence>
<sequence>MLSFLHHIPATVTEQDIEWLILDFSVDINLDTYVADNFLKSMSLLGIEPIIIGCGRFSSSCHPDWNQISYQVPWLCILLE</sequence>
<proteinExistence type="predicted"/>
<organism evidence="1 2">
    <name type="scientific">Sediminibacillus dalangtanensis</name>
    <dbReference type="NCBI Taxonomy" id="2729421"/>
    <lineage>
        <taxon>Bacteria</taxon>
        <taxon>Bacillati</taxon>
        <taxon>Bacillota</taxon>
        <taxon>Bacilli</taxon>
        <taxon>Bacillales</taxon>
        <taxon>Bacillaceae</taxon>
        <taxon>Sediminibacillus</taxon>
    </lineage>
</organism>
<name>A0ABX7VPQ0_9BACI</name>
<evidence type="ECO:0000313" key="1">
    <source>
        <dbReference type="EMBL" id="QTM98902.1"/>
    </source>
</evidence>
<keyword evidence="2" id="KW-1185">Reference proteome</keyword>
<dbReference type="EMBL" id="CP046956">
    <property type="protein sequence ID" value="QTM98902.1"/>
    <property type="molecule type" value="Genomic_DNA"/>
</dbReference>
<protein>
    <submittedName>
        <fullName evidence="1">Uncharacterized protein</fullName>
    </submittedName>
</protein>
<reference evidence="1 2" key="1">
    <citation type="submission" date="2019-12" db="EMBL/GenBank/DDBJ databases">
        <title>The whole genome sequencing of a strain isolated from a Mars analog, Dalangtan Playa.</title>
        <authorList>
            <person name="Huang T."/>
        </authorList>
    </citation>
    <scope>NUCLEOTIDE SEQUENCE [LARGE SCALE GENOMIC DNA]</scope>
    <source>
        <strain evidence="1 2">DP4-553-S</strain>
    </source>
</reference>